<evidence type="ECO:0000256" key="4">
    <source>
        <dbReference type="ARBA" id="ARBA00022741"/>
    </source>
</evidence>
<dbReference type="GO" id="GO:0005874">
    <property type="term" value="C:microtubule"/>
    <property type="evidence" value="ECO:0007669"/>
    <property type="project" value="UniProtKB-KW"/>
</dbReference>
<gene>
    <name evidence="11" type="ORF">g.16172</name>
</gene>
<keyword evidence="7" id="KW-0505">Motor protein</keyword>
<dbReference type="EMBL" id="GECZ01000674">
    <property type="protein sequence ID" value="JAS69095.1"/>
    <property type="molecule type" value="Transcribed_RNA"/>
</dbReference>
<protein>
    <recommendedName>
        <fullName evidence="10">Kinesin motor domain-containing protein</fullName>
    </recommendedName>
</protein>
<dbReference type="InterPro" id="IPR027640">
    <property type="entry name" value="Kinesin-like_fam"/>
</dbReference>
<name>A0A1B6H335_9HEMI</name>
<evidence type="ECO:0000256" key="3">
    <source>
        <dbReference type="ARBA" id="ARBA00022701"/>
    </source>
</evidence>
<keyword evidence="3" id="KW-0493">Microtubule</keyword>
<keyword evidence="8" id="KW-0206">Cytoskeleton</keyword>
<dbReference type="SUPFAM" id="SSF52540">
    <property type="entry name" value="P-loop containing nucleoside triphosphate hydrolases"/>
    <property type="match status" value="2"/>
</dbReference>
<reference evidence="11" key="1">
    <citation type="submission" date="2015-11" db="EMBL/GenBank/DDBJ databases">
        <title>De novo transcriptome assembly of four potential Pierce s Disease insect vectors from Arizona vineyards.</title>
        <authorList>
            <person name="Tassone E.E."/>
        </authorList>
    </citation>
    <scope>NUCLEOTIDE SEQUENCE</scope>
</reference>
<evidence type="ECO:0000256" key="1">
    <source>
        <dbReference type="ARBA" id="ARBA00004245"/>
    </source>
</evidence>
<dbReference type="PROSITE" id="PS50067">
    <property type="entry name" value="KINESIN_MOTOR_2"/>
    <property type="match status" value="1"/>
</dbReference>
<organism evidence="11">
    <name type="scientific">Cuerna arida</name>
    <dbReference type="NCBI Taxonomy" id="1464854"/>
    <lineage>
        <taxon>Eukaryota</taxon>
        <taxon>Metazoa</taxon>
        <taxon>Ecdysozoa</taxon>
        <taxon>Arthropoda</taxon>
        <taxon>Hexapoda</taxon>
        <taxon>Insecta</taxon>
        <taxon>Pterygota</taxon>
        <taxon>Neoptera</taxon>
        <taxon>Paraneoptera</taxon>
        <taxon>Hemiptera</taxon>
        <taxon>Auchenorrhyncha</taxon>
        <taxon>Membracoidea</taxon>
        <taxon>Cicadellidae</taxon>
        <taxon>Cicadellinae</taxon>
        <taxon>Proconiini</taxon>
        <taxon>Cuerna</taxon>
    </lineage>
</organism>
<sequence>QPVKNEKVQVVVRCRPMNEKEKSKGHLSVVKVYPTRGVVEIYDPKYEKLDQCKMFAFDAVYDWNCTQPVKNEKVQVVVRCRPMNEKEKSKGHLSVVKVYPTRGVVEIYDPKYEKLDQCKMFAFDAVYDWNCTQPVKNEKV</sequence>
<comment type="similarity">
    <text evidence="9">Belongs to the TRAFAC class myosin-kinesin ATPase superfamily. Kinesin family.</text>
</comment>
<keyword evidence="6" id="KW-0175">Coiled coil</keyword>
<dbReference type="Gene3D" id="3.40.850.10">
    <property type="entry name" value="Kinesin motor domain"/>
    <property type="match status" value="2"/>
</dbReference>
<dbReference type="GO" id="GO:0003777">
    <property type="term" value="F:microtubule motor activity"/>
    <property type="evidence" value="ECO:0007669"/>
    <property type="project" value="InterPro"/>
</dbReference>
<dbReference type="InterPro" id="IPR027417">
    <property type="entry name" value="P-loop_NTPase"/>
</dbReference>
<feature type="domain" description="Kinesin motor" evidence="10">
    <location>
        <begin position="73"/>
        <end position="140"/>
    </location>
</feature>
<dbReference type="InterPro" id="IPR001752">
    <property type="entry name" value="Kinesin_motor_dom"/>
</dbReference>
<keyword evidence="4" id="KW-0547">Nucleotide-binding</keyword>
<dbReference type="GO" id="GO:0005524">
    <property type="term" value="F:ATP binding"/>
    <property type="evidence" value="ECO:0007669"/>
    <property type="project" value="UniProtKB-KW"/>
</dbReference>
<dbReference type="GO" id="GO:0008017">
    <property type="term" value="F:microtubule binding"/>
    <property type="evidence" value="ECO:0007669"/>
    <property type="project" value="InterPro"/>
</dbReference>
<comment type="subcellular location">
    <subcellularLocation>
        <location evidence="1">Cytoplasm</location>
        <location evidence="1">Cytoskeleton</location>
    </subcellularLocation>
</comment>
<evidence type="ECO:0000259" key="10">
    <source>
        <dbReference type="PROSITE" id="PS50067"/>
    </source>
</evidence>
<comment type="caution">
    <text evidence="9">Lacks conserved residue(s) required for the propagation of feature annotation.</text>
</comment>
<dbReference type="InterPro" id="IPR036961">
    <property type="entry name" value="Kinesin_motor_dom_sf"/>
</dbReference>
<evidence type="ECO:0000256" key="5">
    <source>
        <dbReference type="ARBA" id="ARBA00022840"/>
    </source>
</evidence>
<accession>A0A1B6H335</accession>
<keyword evidence="2" id="KW-0963">Cytoplasm</keyword>
<keyword evidence="5" id="KW-0067">ATP-binding</keyword>
<dbReference type="AlphaFoldDB" id="A0A1B6H335"/>
<evidence type="ECO:0000256" key="9">
    <source>
        <dbReference type="PROSITE-ProRule" id="PRU00283"/>
    </source>
</evidence>
<proteinExistence type="inferred from homology"/>
<evidence type="ECO:0000256" key="6">
    <source>
        <dbReference type="ARBA" id="ARBA00023054"/>
    </source>
</evidence>
<dbReference type="PANTHER" id="PTHR47969:SF21">
    <property type="entry name" value="KINESIN-LIKE PROTEIN"/>
    <property type="match status" value="1"/>
</dbReference>
<evidence type="ECO:0000256" key="8">
    <source>
        <dbReference type="ARBA" id="ARBA00023212"/>
    </source>
</evidence>
<evidence type="ECO:0000256" key="7">
    <source>
        <dbReference type="ARBA" id="ARBA00023175"/>
    </source>
</evidence>
<dbReference type="PANTHER" id="PTHR47969">
    <property type="entry name" value="CHROMOSOME-ASSOCIATED KINESIN KIF4A-RELATED"/>
    <property type="match status" value="1"/>
</dbReference>
<evidence type="ECO:0000313" key="11">
    <source>
        <dbReference type="EMBL" id="JAS69095.1"/>
    </source>
</evidence>
<feature type="non-terminal residue" evidence="11">
    <location>
        <position position="140"/>
    </location>
</feature>
<evidence type="ECO:0000256" key="2">
    <source>
        <dbReference type="ARBA" id="ARBA00022490"/>
    </source>
</evidence>
<dbReference type="GO" id="GO:0007018">
    <property type="term" value="P:microtubule-based movement"/>
    <property type="evidence" value="ECO:0007669"/>
    <property type="project" value="InterPro"/>
</dbReference>
<feature type="non-terminal residue" evidence="11">
    <location>
        <position position="1"/>
    </location>
</feature>